<sequence>MKDGAAIKTTYGVNSAVRNIFKACGSTSSIAILPSKEFKDLFYESSLIGLILCATYVVWDKHIYRDIWILKDGAAIKTTYGVNSAVRNIFKACGSTSSIAILPSV</sequence>
<name>A0A1B0BGW9_9MUSC</name>
<evidence type="ECO:0000313" key="2">
    <source>
        <dbReference type="Proteomes" id="UP000092460"/>
    </source>
</evidence>
<dbReference type="EnsemblMetazoa" id="GPPI029675-RA">
    <property type="protein sequence ID" value="GPPI029675-PA"/>
    <property type="gene ID" value="GPPI029675"/>
</dbReference>
<protein>
    <submittedName>
        <fullName evidence="1">Uncharacterized protein</fullName>
    </submittedName>
</protein>
<organism evidence="1 2">
    <name type="scientific">Glossina palpalis gambiensis</name>
    <dbReference type="NCBI Taxonomy" id="67801"/>
    <lineage>
        <taxon>Eukaryota</taxon>
        <taxon>Metazoa</taxon>
        <taxon>Ecdysozoa</taxon>
        <taxon>Arthropoda</taxon>
        <taxon>Hexapoda</taxon>
        <taxon>Insecta</taxon>
        <taxon>Pterygota</taxon>
        <taxon>Neoptera</taxon>
        <taxon>Endopterygota</taxon>
        <taxon>Diptera</taxon>
        <taxon>Brachycera</taxon>
        <taxon>Muscomorpha</taxon>
        <taxon>Hippoboscoidea</taxon>
        <taxon>Glossinidae</taxon>
        <taxon>Glossina</taxon>
    </lineage>
</organism>
<evidence type="ECO:0000313" key="1">
    <source>
        <dbReference type="EnsemblMetazoa" id="GPPI029675-PA"/>
    </source>
</evidence>
<accession>A0A1B0BGW9</accession>
<keyword evidence="2" id="KW-1185">Reference proteome</keyword>
<dbReference type="VEuPathDB" id="VectorBase:GPPI029675"/>
<dbReference type="AlphaFoldDB" id="A0A1B0BGW9"/>
<reference evidence="1" key="2">
    <citation type="submission" date="2020-05" db="UniProtKB">
        <authorList>
            <consortium name="EnsemblMetazoa"/>
        </authorList>
    </citation>
    <scope>IDENTIFICATION</scope>
    <source>
        <strain evidence="1">IAEA</strain>
    </source>
</reference>
<dbReference type="Proteomes" id="UP000092460">
    <property type="component" value="Unassembled WGS sequence"/>
</dbReference>
<dbReference type="EMBL" id="JXJN01014058">
    <property type="status" value="NOT_ANNOTATED_CDS"/>
    <property type="molecule type" value="Genomic_DNA"/>
</dbReference>
<proteinExistence type="predicted"/>
<reference evidence="2" key="1">
    <citation type="submission" date="2015-01" db="EMBL/GenBank/DDBJ databases">
        <authorList>
            <person name="Aksoy S."/>
            <person name="Warren W."/>
            <person name="Wilson R.K."/>
        </authorList>
    </citation>
    <scope>NUCLEOTIDE SEQUENCE [LARGE SCALE GENOMIC DNA]</scope>
    <source>
        <strain evidence="2">IAEA</strain>
    </source>
</reference>